<keyword evidence="3" id="KW-0539">Nucleus</keyword>
<dbReference type="CDD" id="cd10014">
    <property type="entry name" value="TFIIA_gamma_C"/>
    <property type="match status" value="1"/>
</dbReference>
<name>A0A1X0QD36_9MICR</name>
<comment type="subcellular location">
    <subcellularLocation>
        <location evidence="1">Nucleus</location>
    </subcellularLocation>
</comment>
<comment type="caution">
    <text evidence="5">The sequence shown here is derived from an EMBL/GenBank/DDBJ whole genome shotgun (WGS) entry which is preliminary data.</text>
</comment>
<reference evidence="5 6" key="1">
    <citation type="journal article" date="2017" name="Environ. Microbiol.">
        <title>Decay of the glycolytic pathway and adaptation to intranuclear parasitism within Enterocytozoonidae microsporidia.</title>
        <authorList>
            <person name="Wiredu Boakye D."/>
            <person name="Jaroenlak P."/>
            <person name="Prachumwat A."/>
            <person name="Williams T.A."/>
            <person name="Bateman K.S."/>
            <person name="Itsathitphaisarn O."/>
            <person name="Sritunyalucksana K."/>
            <person name="Paszkiewicz K.H."/>
            <person name="Moore K.A."/>
            <person name="Stentiford G.D."/>
            <person name="Williams B.A."/>
        </authorList>
    </citation>
    <scope>NUCLEOTIDE SEQUENCE [LARGE SCALE GENOMIC DNA]</scope>
    <source>
        <strain evidence="5 6">GB1</strain>
    </source>
</reference>
<dbReference type="Pfam" id="PF02751">
    <property type="entry name" value="TFIIA_gamma_C"/>
    <property type="match status" value="1"/>
</dbReference>
<organism evidence="5 6">
    <name type="scientific">Hepatospora eriocheir</name>
    <dbReference type="NCBI Taxonomy" id="1081669"/>
    <lineage>
        <taxon>Eukaryota</taxon>
        <taxon>Fungi</taxon>
        <taxon>Fungi incertae sedis</taxon>
        <taxon>Microsporidia</taxon>
        <taxon>Hepatosporidae</taxon>
        <taxon>Hepatospora</taxon>
    </lineage>
</organism>
<dbReference type="InterPro" id="IPR015871">
    <property type="entry name" value="TFIIA_gsu_C"/>
</dbReference>
<dbReference type="GO" id="GO:0006367">
    <property type="term" value="P:transcription initiation at RNA polymerase II promoter"/>
    <property type="evidence" value="ECO:0007669"/>
    <property type="project" value="InterPro"/>
</dbReference>
<gene>
    <name evidence="5" type="ORF">HERIO_551</name>
</gene>
<evidence type="ECO:0000256" key="2">
    <source>
        <dbReference type="ARBA" id="ARBA00023163"/>
    </source>
</evidence>
<dbReference type="OrthoDB" id="586585at2759"/>
<keyword evidence="6" id="KW-1185">Reference proteome</keyword>
<evidence type="ECO:0000313" key="6">
    <source>
        <dbReference type="Proteomes" id="UP000192356"/>
    </source>
</evidence>
<dbReference type="AlphaFoldDB" id="A0A1X0QD36"/>
<proteinExistence type="predicted"/>
<evidence type="ECO:0000313" key="5">
    <source>
        <dbReference type="EMBL" id="ORD97593.1"/>
    </source>
</evidence>
<evidence type="ECO:0000256" key="3">
    <source>
        <dbReference type="ARBA" id="ARBA00023242"/>
    </source>
</evidence>
<evidence type="ECO:0000259" key="4">
    <source>
        <dbReference type="Pfam" id="PF02751"/>
    </source>
</evidence>
<dbReference type="EMBL" id="LVKB01000017">
    <property type="protein sequence ID" value="ORD97593.1"/>
    <property type="molecule type" value="Genomic_DNA"/>
</dbReference>
<dbReference type="GO" id="GO:0005672">
    <property type="term" value="C:transcription factor TFIIA complex"/>
    <property type="evidence" value="ECO:0007669"/>
    <property type="project" value="InterPro"/>
</dbReference>
<feature type="domain" description="Transcription initiation factor IIA gamma subunit C-terminal" evidence="4">
    <location>
        <begin position="44"/>
        <end position="83"/>
    </location>
</feature>
<dbReference type="Gene3D" id="2.30.18.10">
    <property type="entry name" value="Transcription factor IIA (TFIIA), beta-barrel domain"/>
    <property type="match status" value="1"/>
</dbReference>
<evidence type="ECO:0000256" key="1">
    <source>
        <dbReference type="ARBA" id="ARBA00004123"/>
    </source>
</evidence>
<dbReference type="VEuPathDB" id="MicrosporidiaDB:HERIO_551"/>
<accession>A0A1X0QD36</accession>
<protein>
    <recommendedName>
        <fullName evidence="4">Transcription initiation factor IIA gamma subunit C-terminal domain-containing protein</fullName>
    </recommendedName>
</protein>
<keyword evidence="2" id="KW-0804">Transcription</keyword>
<dbReference type="InterPro" id="IPR009088">
    <property type="entry name" value="TFIIA_b-brl"/>
</dbReference>
<dbReference type="Proteomes" id="UP000192356">
    <property type="component" value="Unassembled WGS sequence"/>
</dbReference>
<sequence>MDLIEDKIKNNLITEEQGRYIAAKYDDFVERFLKINHTSINFSGKILTYNFVEGVWKFVVSNLDVSHNNRMYKIPLVTIVAMESDTDKDSGRKKRKLK</sequence>
<dbReference type="SUPFAM" id="SSF50784">
    <property type="entry name" value="Transcription factor IIA (TFIIA), beta-barrel domain"/>
    <property type="match status" value="1"/>
</dbReference>